<organism evidence="2 3">
    <name type="scientific">Bradyrhizobium sediminis</name>
    <dbReference type="NCBI Taxonomy" id="2840469"/>
    <lineage>
        <taxon>Bacteria</taxon>
        <taxon>Pseudomonadati</taxon>
        <taxon>Pseudomonadota</taxon>
        <taxon>Alphaproteobacteria</taxon>
        <taxon>Hyphomicrobiales</taxon>
        <taxon>Nitrobacteraceae</taxon>
        <taxon>Bradyrhizobium</taxon>
    </lineage>
</organism>
<dbReference type="EMBL" id="CP076134">
    <property type="protein sequence ID" value="QWG12700.1"/>
    <property type="molecule type" value="Genomic_DNA"/>
</dbReference>
<evidence type="ECO:0000313" key="2">
    <source>
        <dbReference type="EMBL" id="QWG12700.1"/>
    </source>
</evidence>
<evidence type="ECO:0000256" key="1">
    <source>
        <dbReference type="SAM" id="SignalP"/>
    </source>
</evidence>
<protein>
    <recommendedName>
        <fullName evidence="4">DUF995 domain-containing protein</fullName>
    </recommendedName>
</protein>
<keyword evidence="1" id="KW-0732">Signal</keyword>
<dbReference type="RefSeq" id="WP_215621492.1">
    <property type="nucleotide sequence ID" value="NZ_CP076134.1"/>
</dbReference>
<name>A0A975ND78_9BRAD</name>
<reference evidence="2" key="1">
    <citation type="submission" date="2021-06" db="EMBL/GenBank/DDBJ databases">
        <title>Bradyrhizobium sp. S2-20-1 Genome sequencing.</title>
        <authorList>
            <person name="Jin L."/>
        </authorList>
    </citation>
    <scope>NUCLEOTIDE SEQUENCE</scope>
    <source>
        <strain evidence="2">S2-20-1</strain>
    </source>
</reference>
<dbReference type="Proteomes" id="UP000680839">
    <property type="component" value="Chromosome"/>
</dbReference>
<sequence>MRWATRIVWGLAGLVTLAAAPALAGGSLGLDEVLKAVATAPKLVAEIQAELGKNNLKPGDVVCGGARHGNHWKYLGGGRAAPYECEIGKRTLEIEADRTYFDARGKSLGDVEKADPQLARTFREDNFRWTWTP</sequence>
<feature type="signal peptide" evidence="1">
    <location>
        <begin position="1"/>
        <end position="24"/>
    </location>
</feature>
<dbReference type="AlphaFoldDB" id="A0A975ND78"/>
<proteinExistence type="predicted"/>
<gene>
    <name evidence="2" type="ORF">KMZ29_23910</name>
</gene>
<feature type="chain" id="PRO_5038136134" description="DUF995 domain-containing protein" evidence="1">
    <location>
        <begin position="25"/>
        <end position="133"/>
    </location>
</feature>
<evidence type="ECO:0000313" key="3">
    <source>
        <dbReference type="Proteomes" id="UP000680839"/>
    </source>
</evidence>
<evidence type="ECO:0008006" key="4">
    <source>
        <dbReference type="Google" id="ProtNLM"/>
    </source>
</evidence>
<accession>A0A975ND78</accession>